<keyword evidence="2" id="KW-0067">ATP-binding</keyword>
<dbReference type="SMART" id="SM00421">
    <property type="entry name" value="HTH_LUXR"/>
    <property type="match status" value="1"/>
</dbReference>
<sequence length="966" mass="99694">MIDGGPAGAGRVPVAGPEPVGRAGELARIEAAVAGAAAGGRGLVLIDGEPGVGKTRLLGYLVERARAAGHAVLAGGATEFERLVPFGMYVDAFTRLSDEYGPSGGAAAGTGPGGLAEAALDTLLSAGRAGQAGDTERGRLDRYHTYRGIRALLAHLAAGRGAVLVLDDLHWADDPSLELTEFLLRRPPAAGFLMAIACRSAMIPPVVADAARADAHVVRLGLAPLDEDAADLLMPPETGPARRRLMYRASGGNPLFLRALRDADDPTLAELAEGRPGAAPALERTLLAVLRRELDRLTPAGRRAAHAAAVAGELASPVVISQVAELEPAAAAAAVDELCRYGLGALAGTRFAFRHPLLRAAAYDTCGAGWRVAAHARIAGHLRRNGGSLALLAHHTERYAEPGDERAARTLGEAGVASLDSAPATAVRLLREALRVLPDRDDLMPYRAHLLTGLSRGTGVMGSLTESRRILHQVIDLPLDVSSAAVAFSSVISRLLGRLDEARALLSAQAGRAGLDLKVRSQLLVELAAVATLRADPAEVRRYALEAAEVTARTGDAALGCAAQALLALACLQDGDVAAARAHATRAGWLMDGAPDAALVRHVELVAPLAWSETCLGRVAEAARHLQRGIDLATMSGRSYAMPYLLIGQARCLARAGRLAEAIEAAEHAVAASEYIKSSETLAMARGVMLLPVLWRHGARPAVALAGQVAASGPGSAWWRAMANVSVARVRLAAGGAGPGEVPPLPDPLSRDTEVERLAVESIRAGAGGDTGTALGRAAAAVAAAAGGTAYDLGTAHDARARALCGSDDLAGAAAAARTAAGHFAECGAVVERGLAHQLLATVHDRTGDLPACRDAIAQAKAAYRESGADWLAGRLVRAERRLAARGPRQPAGTAAGSPALTAREREVAALVGQGLTNREVAERLRLSRKTVETHVASIFSKLDVRSRVALARRLAGQGDIPVPGG</sequence>
<dbReference type="AlphaFoldDB" id="A0A919UZU7"/>
<dbReference type="InterPro" id="IPR036388">
    <property type="entry name" value="WH-like_DNA-bd_sf"/>
</dbReference>
<feature type="domain" description="HTH luxR-type" evidence="3">
    <location>
        <begin position="894"/>
        <end position="959"/>
    </location>
</feature>
<accession>A0A919UZU7</accession>
<dbReference type="SUPFAM" id="SSF46894">
    <property type="entry name" value="C-terminal effector domain of the bipartite response regulators"/>
    <property type="match status" value="1"/>
</dbReference>
<dbReference type="GO" id="GO:0004016">
    <property type="term" value="F:adenylate cyclase activity"/>
    <property type="evidence" value="ECO:0007669"/>
    <property type="project" value="TreeGrafter"/>
</dbReference>
<dbReference type="PRINTS" id="PR00038">
    <property type="entry name" value="HTHLUXR"/>
</dbReference>
<keyword evidence="5" id="KW-1185">Reference proteome</keyword>
<dbReference type="PANTHER" id="PTHR16305:SF35">
    <property type="entry name" value="TRANSCRIPTIONAL ACTIVATOR DOMAIN"/>
    <property type="match status" value="1"/>
</dbReference>
<name>A0A919UZU7_9ACTN</name>
<dbReference type="SUPFAM" id="SSF48452">
    <property type="entry name" value="TPR-like"/>
    <property type="match status" value="1"/>
</dbReference>
<dbReference type="InterPro" id="IPR000792">
    <property type="entry name" value="Tscrpt_reg_LuxR_C"/>
</dbReference>
<dbReference type="Proteomes" id="UP000655287">
    <property type="component" value="Unassembled WGS sequence"/>
</dbReference>
<dbReference type="Gene3D" id="1.10.10.10">
    <property type="entry name" value="Winged helix-like DNA-binding domain superfamily/Winged helix DNA-binding domain"/>
    <property type="match status" value="1"/>
</dbReference>
<dbReference type="InterPro" id="IPR016032">
    <property type="entry name" value="Sig_transdc_resp-reg_C-effctor"/>
</dbReference>
<evidence type="ECO:0000256" key="2">
    <source>
        <dbReference type="ARBA" id="ARBA00022840"/>
    </source>
</evidence>
<dbReference type="GO" id="GO:0003677">
    <property type="term" value="F:DNA binding"/>
    <property type="evidence" value="ECO:0007669"/>
    <property type="project" value="InterPro"/>
</dbReference>
<dbReference type="SUPFAM" id="SSF52540">
    <property type="entry name" value="P-loop containing nucleoside triphosphate hydrolases"/>
    <property type="match status" value="1"/>
</dbReference>
<keyword evidence="1" id="KW-0547">Nucleotide-binding</keyword>
<dbReference type="Gene3D" id="1.25.40.10">
    <property type="entry name" value="Tetratricopeptide repeat domain"/>
    <property type="match status" value="1"/>
</dbReference>
<dbReference type="GO" id="GO:0006355">
    <property type="term" value="P:regulation of DNA-templated transcription"/>
    <property type="evidence" value="ECO:0007669"/>
    <property type="project" value="InterPro"/>
</dbReference>
<dbReference type="CDD" id="cd06170">
    <property type="entry name" value="LuxR_C_like"/>
    <property type="match status" value="1"/>
</dbReference>
<comment type="caution">
    <text evidence="4">The sequence shown here is derived from an EMBL/GenBank/DDBJ whole genome shotgun (WGS) entry which is preliminary data.</text>
</comment>
<dbReference type="EMBL" id="BOOU01000013">
    <property type="protein sequence ID" value="GII75973.1"/>
    <property type="molecule type" value="Genomic_DNA"/>
</dbReference>
<gene>
    <name evidence="4" type="ORF">Sru01_09550</name>
</gene>
<dbReference type="PANTHER" id="PTHR16305">
    <property type="entry name" value="TESTICULAR SOLUBLE ADENYLYL CYCLASE"/>
    <property type="match status" value="1"/>
</dbReference>
<dbReference type="InterPro" id="IPR011990">
    <property type="entry name" value="TPR-like_helical_dom_sf"/>
</dbReference>
<dbReference type="InterPro" id="IPR027417">
    <property type="entry name" value="P-loop_NTPase"/>
</dbReference>
<protein>
    <recommendedName>
        <fullName evidence="3">HTH luxR-type domain-containing protein</fullName>
    </recommendedName>
</protein>
<proteinExistence type="predicted"/>
<evidence type="ECO:0000256" key="1">
    <source>
        <dbReference type="ARBA" id="ARBA00022741"/>
    </source>
</evidence>
<dbReference type="InterPro" id="IPR041664">
    <property type="entry name" value="AAA_16"/>
</dbReference>
<dbReference type="GO" id="GO:0005524">
    <property type="term" value="F:ATP binding"/>
    <property type="evidence" value="ECO:0007669"/>
    <property type="project" value="UniProtKB-KW"/>
</dbReference>
<organism evidence="4 5">
    <name type="scientific">Sphaerisporangium rufum</name>
    <dbReference type="NCBI Taxonomy" id="1381558"/>
    <lineage>
        <taxon>Bacteria</taxon>
        <taxon>Bacillati</taxon>
        <taxon>Actinomycetota</taxon>
        <taxon>Actinomycetes</taxon>
        <taxon>Streptosporangiales</taxon>
        <taxon>Streptosporangiaceae</taxon>
        <taxon>Sphaerisporangium</taxon>
    </lineage>
</organism>
<dbReference type="Pfam" id="PF00196">
    <property type="entry name" value="GerE"/>
    <property type="match status" value="1"/>
</dbReference>
<evidence type="ECO:0000313" key="4">
    <source>
        <dbReference type="EMBL" id="GII75973.1"/>
    </source>
</evidence>
<dbReference type="PROSITE" id="PS50043">
    <property type="entry name" value="HTH_LUXR_2"/>
    <property type="match status" value="1"/>
</dbReference>
<dbReference type="Pfam" id="PF13191">
    <property type="entry name" value="AAA_16"/>
    <property type="match status" value="1"/>
</dbReference>
<dbReference type="PROSITE" id="PS00622">
    <property type="entry name" value="HTH_LUXR_1"/>
    <property type="match status" value="1"/>
</dbReference>
<evidence type="ECO:0000259" key="3">
    <source>
        <dbReference type="PROSITE" id="PS50043"/>
    </source>
</evidence>
<dbReference type="GO" id="GO:0005737">
    <property type="term" value="C:cytoplasm"/>
    <property type="evidence" value="ECO:0007669"/>
    <property type="project" value="TreeGrafter"/>
</dbReference>
<dbReference type="RefSeq" id="WP_203982608.1">
    <property type="nucleotide sequence ID" value="NZ_BOOU01000013.1"/>
</dbReference>
<reference evidence="4" key="1">
    <citation type="submission" date="2021-01" db="EMBL/GenBank/DDBJ databases">
        <title>Whole genome shotgun sequence of Sphaerisporangium rufum NBRC 109079.</title>
        <authorList>
            <person name="Komaki H."/>
            <person name="Tamura T."/>
        </authorList>
    </citation>
    <scope>NUCLEOTIDE SEQUENCE</scope>
    <source>
        <strain evidence="4">NBRC 109079</strain>
    </source>
</reference>
<evidence type="ECO:0000313" key="5">
    <source>
        <dbReference type="Proteomes" id="UP000655287"/>
    </source>
</evidence>